<evidence type="ECO:0000256" key="12">
    <source>
        <dbReference type="SAM" id="MobiDB-lite"/>
    </source>
</evidence>
<dbReference type="PROSITE" id="PS01164">
    <property type="entry name" value="COPPER_AMINE_OXID_1"/>
    <property type="match status" value="1"/>
</dbReference>
<comment type="PTM">
    <text evidence="11">Topaquinone (TPQ) is generated by copper-dependent autoxidation of a specific tyrosyl residue.</text>
</comment>
<keyword evidence="9 11" id="KW-0186">Copper</keyword>
<evidence type="ECO:0000259" key="14">
    <source>
        <dbReference type="Pfam" id="PF02728"/>
    </source>
</evidence>
<comment type="caution">
    <text evidence="15">The sequence shown here is derived from an EMBL/GenBank/DDBJ whole genome shotgun (WGS) entry which is preliminary data.</text>
</comment>
<evidence type="ECO:0000259" key="13">
    <source>
        <dbReference type="Pfam" id="PF01179"/>
    </source>
</evidence>
<keyword evidence="16" id="KW-1185">Reference proteome</keyword>
<evidence type="ECO:0000256" key="7">
    <source>
        <dbReference type="ARBA" id="ARBA00022772"/>
    </source>
</evidence>
<dbReference type="Proteomes" id="UP001642540">
    <property type="component" value="Unassembled WGS sequence"/>
</dbReference>
<proteinExistence type="inferred from homology"/>
<keyword evidence="10" id="KW-0464">Manganese</keyword>
<keyword evidence="7 11" id="KW-0801">TPQ</keyword>
<protein>
    <recommendedName>
        <fullName evidence="11">Amine oxidase</fullName>
        <ecNumber evidence="11">1.4.3.-</ecNumber>
    </recommendedName>
</protein>
<dbReference type="SUPFAM" id="SSF49998">
    <property type="entry name" value="Amine oxidase catalytic domain"/>
    <property type="match status" value="1"/>
</dbReference>
<evidence type="ECO:0000256" key="10">
    <source>
        <dbReference type="ARBA" id="ARBA00023211"/>
    </source>
</evidence>
<comment type="similarity">
    <text evidence="4 11">Belongs to the copper/topaquinone oxidase family.</text>
</comment>
<comment type="subunit">
    <text evidence="5">Homodimer.</text>
</comment>
<evidence type="ECO:0000256" key="1">
    <source>
        <dbReference type="ARBA" id="ARBA00001935"/>
    </source>
</evidence>
<dbReference type="InterPro" id="IPR015798">
    <property type="entry name" value="Cu_amine_oxidase_C"/>
</dbReference>
<evidence type="ECO:0000256" key="5">
    <source>
        <dbReference type="ARBA" id="ARBA00011738"/>
    </source>
</evidence>
<sequence length="453" mass="51378">MVSRSMGYVGDTPEYRGRRLLQLFLFGKNFEDDNEYAHPFDFLVVVDLIERKVIDIEELPTHDDFDGKNKEGNIVPQKSSNYDPDLVPPNSLRNDLKPVNVTQNEGASYNILDEGQFLLGFTTNTLEAQQDCVGQVHFFDGVLHNQKGEAKKVKRVVCVHEEDAGILWKHTAARKPSLTRSQRLVLTMIATVGNYDYIFNWMFYQDGKIEFNVKLTGILSVHLLATNATPAGHGTIVSPRINAPYHQHFFSLRLDAEIDGNENTVEVLDVVPVPDETGTRENPYGQGFTSIRTPLSTAGSARTNVCTEKSRTWLITNPHSIHPYTNEPVGWKLMPWASPPMLLKKGSPIHPQAAWMDYNTWVTPYQENQLFSGGFYLNNSGLPEWVARDENASIENTDVVIWHNFGLSHIPRVEDWPVMPVEQCSVILKPYNFFKENPALDVAPPRRLERTEL</sequence>
<keyword evidence="8 11" id="KW-0560">Oxidoreductase</keyword>
<evidence type="ECO:0000256" key="8">
    <source>
        <dbReference type="ARBA" id="ARBA00023002"/>
    </source>
</evidence>
<evidence type="ECO:0000256" key="4">
    <source>
        <dbReference type="ARBA" id="ARBA00007983"/>
    </source>
</evidence>
<dbReference type="PANTHER" id="PTHR10638">
    <property type="entry name" value="COPPER AMINE OXIDASE"/>
    <property type="match status" value="1"/>
</dbReference>
<evidence type="ECO:0000256" key="9">
    <source>
        <dbReference type="ARBA" id="ARBA00023008"/>
    </source>
</evidence>
<dbReference type="InterPro" id="IPR036460">
    <property type="entry name" value="Cu_amine_oxidase_C_sf"/>
</dbReference>
<dbReference type="EMBL" id="CAXLJM020000065">
    <property type="protein sequence ID" value="CAL8121580.1"/>
    <property type="molecule type" value="Genomic_DNA"/>
</dbReference>
<dbReference type="InterPro" id="IPR049948">
    <property type="entry name" value="Cu_Am_ox_TPQ-bd"/>
</dbReference>
<keyword evidence="6 11" id="KW-0479">Metal-binding</keyword>
<dbReference type="Pfam" id="PF02728">
    <property type="entry name" value="Cu_amine_oxidN3"/>
    <property type="match status" value="1"/>
</dbReference>
<dbReference type="EC" id="1.4.3.-" evidence="11"/>
<evidence type="ECO:0000313" key="15">
    <source>
        <dbReference type="EMBL" id="CAL8121580.1"/>
    </source>
</evidence>
<feature type="region of interest" description="Disordered" evidence="12">
    <location>
        <begin position="62"/>
        <end position="84"/>
    </location>
</feature>
<reference evidence="15 16" key="1">
    <citation type="submission" date="2024-08" db="EMBL/GenBank/DDBJ databases">
        <authorList>
            <person name="Cucini C."/>
            <person name="Frati F."/>
        </authorList>
    </citation>
    <scope>NUCLEOTIDE SEQUENCE [LARGE SCALE GENOMIC DNA]</scope>
</reference>
<evidence type="ECO:0000256" key="11">
    <source>
        <dbReference type="RuleBase" id="RU000672"/>
    </source>
</evidence>
<feature type="domain" description="Copper amine oxidase N3-terminal" evidence="14">
    <location>
        <begin position="6"/>
        <end position="58"/>
    </location>
</feature>
<name>A0ABP1R7I9_9HEXA</name>
<gene>
    <name evidence="15" type="ORF">ODALV1_LOCUS19452</name>
</gene>
<comment type="cofactor">
    <cofactor evidence="3">
        <name>Zn(2+)</name>
        <dbReference type="ChEBI" id="CHEBI:29105"/>
    </cofactor>
</comment>
<organism evidence="15 16">
    <name type="scientific">Orchesella dallaii</name>
    <dbReference type="NCBI Taxonomy" id="48710"/>
    <lineage>
        <taxon>Eukaryota</taxon>
        <taxon>Metazoa</taxon>
        <taxon>Ecdysozoa</taxon>
        <taxon>Arthropoda</taxon>
        <taxon>Hexapoda</taxon>
        <taxon>Collembola</taxon>
        <taxon>Entomobryomorpha</taxon>
        <taxon>Entomobryoidea</taxon>
        <taxon>Orchesellidae</taxon>
        <taxon>Orchesellinae</taxon>
        <taxon>Orchesella</taxon>
    </lineage>
</organism>
<feature type="compositionally biased region" description="Basic and acidic residues" evidence="12">
    <location>
        <begin position="62"/>
        <end position="71"/>
    </location>
</feature>
<evidence type="ECO:0000313" key="16">
    <source>
        <dbReference type="Proteomes" id="UP001642540"/>
    </source>
</evidence>
<comment type="cofactor">
    <cofactor evidence="2">
        <name>Mn(2+)</name>
        <dbReference type="ChEBI" id="CHEBI:29035"/>
    </cofactor>
</comment>
<dbReference type="PANTHER" id="PTHR10638:SF86">
    <property type="entry name" value="COPPER AMINE OXIDASE 1-RELATED"/>
    <property type="match status" value="1"/>
</dbReference>
<dbReference type="InterPro" id="IPR015802">
    <property type="entry name" value="Cu_amine_oxidase_N3"/>
</dbReference>
<dbReference type="InterPro" id="IPR000269">
    <property type="entry name" value="Cu_amine_oxidase"/>
</dbReference>
<comment type="cofactor">
    <cofactor evidence="1">
        <name>Cu cation</name>
        <dbReference type="ChEBI" id="CHEBI:23378"/>
    </cofactor>
</comment>
<dbReference type="InterPro" id="IPR016182">
    <property type="entry name" value="Cu_amine_oxidase_N-reg"/>
</dbReference>
<dbReference type="SUPFAM" id="SSF54416">
    <property type="entry name" value="Amine oxidase N-terminal region"/>
    <property type="match status" value="1"/>
</dbReference>
<dbReference type="Gene3D" id="2.70.98.20">
    <property type="entry name" value="Copper amine oxidase, catalytic domain"/>
    <property type="match status" value="1"/>
</dbReference>
<comment type="cofactor">
    <cofactor evidence="11">
        <name>Cu cation</name>
        <dbReference type="ChEBI" id="CHEBI:23378"/>
    </cofactor>
    <text evidence="11">Contains 1 topaquinone per subunit.</text>
</comment>
<evidence type="ECO:0000256" key="3">
    <source>
        <dbReference type="ARBA" id="ARBA00001947"/>
    </source>
</evidence>
<dbReference type="Gene3D" id="3.10.450.40">
    <property type="match status" value="1"/>
</dbReference>
<dbReference type="Pfam" id="PF01179">
    <property type="entry name" value="Cu_amine_oxid"/>
    <property type="match status" value="1"/>
</dbReference>
<evidence type="ECO:0000256" key="2">
    <source>
        <dbReference type="ARBA" id="ARBA00001936"/>
    </source>
</evidence>
<evidence type="ECO:0000256" key="6">
    <source>
        <dbReference type="ARBA" id="ARBA00022723"/>
    </source>
</evidence>
<accession>A0ABP1R7I9</accession>
<feature type="domain" description="Copper amine oxidase catalytic" evidence="13">
    <location>
        <begin position="107"/>
        <end position="440"/>
    </location>
</feature>